<evidence type="ECO:0000256" key="1">
    <source>
        <dbReference type="SAM" id="MobiDB-lite"/>
    </source>
</evidence>
<evidence type="ECO:0000313" key="4">
    <source>
        <dbReference type="Proteomes" id="UP000324091"/>
    </source>
</evidence>
<feature type="chain" id="PRO_5022827289" evidence="2">
    <location>
        <begin position="24"/>
        <end position="260"/>
    </location>
</feature>
<feature type="signal peptide" evidence="2">
    <location>
        <begin position="1"/>
        <end position="23"/>
    </location>
</feature>
<protein>
    <submittedName>
        <fullName evidence="3">Glutamate receptor 4</fullName>
    </submittedName>
</protein>
<organism evidence="3 4">
    <name type="scientific">Takifugu flavidus</name>
    <name type="common">sansaifugu</name>
    <dbReference type="NCBI Taxonomy" id="433684"/>
    <lineage>
        <taxon>Eukaryota</taxon>
        <taxon>Metazoa</taxon>
        <taxon>Chordata</taxon>
        <taxon>Craniata</taxon>
        <taxon>Vertebrata</taxon>
        <taxon>Euteleostomi</taxon>
        <taxon>Actinopterygii</taxon>
        <taxon>Neopterygii</taxon>
        <taxon>Teleostei</taxon>
        <taxon>Neoteleostei</taxon>
        <taxon>Acanthomorphata</taxon>
        <taxon>Eupercaria</taxon>
        <taxon>Tetraodontiformes</taxon>
        <taxon>Tetradontoidea</taxon>
        <taxon>Tetraodontidae</taxon>
        <taxon>Takifugu</taxon>
    </lineage>
</organism>
<evidence type="ECO:0000313" key="3">
    <source>
        <dbReference type="EMBL" id="TWW77390.1"/>
    </source>
</evidence>
<keyword evidence="3" id="KW-0675">Receptor</keyword>
<keyword evidence="2" id="KW-0732">Signal</keyword>
<reference evidence="3 4" key="1">
    <citation type="submission" date="2019-04" db="EMBL/GenBank/DDBJ databases">
        <title>Chromosome genome assembly for Takifugu flavidus.</title>
        <authorList>
            <person name="Xiao S."/>
        </authorList>
    </citation>
    <scope>NUCLEOTIDE SEQUENCE [LARGE SCALE GENOMIC DNA]</scope>
    <source>
        <strain evidence="3">HTHZ2018</strain>
        <tissue evidence="3">Muscle</tissue>
    </source>
</reference>
<feature type="region of interest" description="Disordered" evidence="1">
    <location>
        <begin position="155"/>
        <end position="260"/>
    </location>
</feature>
<dbReference type="EMBL" id="RHFK02000004">
    <property type="protein sequence ID" value="TWW77390.1"/>
    <property type="molecule type" value="Genomic_DNA"/>
</dbReference>
<keyword evidence="4" id="KW-1185">Reference proteome</keyword>
<dbReference type="Proteomes" id="UP000324091">
    <property type="component" value="Chromosome 12"/>
</dbReference>
<evidence type="ECO:0000256" key="2">
    <source>
        <dbReference type="SAM" id="SignalP"/>
    </source>
</evidence>
<proteinExistence type="predicted"/>
<sequence>MRIIIFSWHFLGVYSVLWELATGAFPSSVQIGGLFIRNTDQEYTAFRLAIFLHNTSPNATEAPFNLIPHVDNIETANSFAVTNASGFILEEPGSSAQSGGLGAHLGLEALELGSFWRSLETKLSLEEPGSWAQSGGAWKQSSVWRNQQTVVSLEDQLKRMRFPESQGLTPGEGEEREREKEREGEGGGEERRGEERRGEERRRRGRGEEEERRGGEERRGEERRGEERRGTEHRNTHKNTLYNGSAGPEVVMQLRRRRYL</sequence>
<name>A0A5C6PGP2_9TELE</name>
<gene>
    <name evidence="3" type="ORF">D4764_12G0007800</name>
</gene>
<dbReference type="Gene3D" id="3.40.50.2300">
    <property type="match status" value="1"/>
</dbReference>
<feature type="compositionally biased region" description="Basic and acidic residues" evidence="1">
    <location>
        <begin position="173"/>
        <end position="234"/>
    </location>
</feature>
<accession>A0A5C6PGP2</accession>
<dbReference type="AlphaFoldDB" id="A0A5C6PGP2"/>
<comment type="caution">
    <text evidence="3">The sequence shown here is derived from an EMBL/GenBank/DDBJ whole genome shotgun (WGS) entry which is preliminary data.</text>
</comment>